<evidence type="ECO:0000259" key="6">
    <source>
        <dbReference type="PROSITE" id="PS51898"/>
    </source>
</evidence>
<dbReference type="InterPro" id="IPR053876">
    <property type="entry name" value="Phage_int_M"/>
</dbReference>
<dbReference type="Pfam" id="PF00589">
    <property type="entry name" value="Phage_integrase"/>
    <property type="match status" value="1"/>
</dbReference>
<reference evidence="8 9" key="1">
    <citation type="submission" date="2019-04" db="EMBL/GenBank/DDBJ databases">
        <authorList>
            <person name="Hwang J.C."/>
        </authorList>
    </citation>
    <scope>NUCLEOTIDE SEQUENCE [LARGE SCALE GENOMIC DNA]</scope>
    <source>
        <strain evidence="8 9">IMCC35002</strain>
    </source>
</reference>
<dbReference type="Pfam" id="PF22022">
    <property type="entry name" value="Phage_int_M"/>
    <property type="match status" value="1"/>
</dbReference>
<comment type="caution">
    <text evidence="8">The sequence shown here is derived from an EMBL/GenBank/DDBJ whole genome shotgun (WGS) entry which is preliminary data.</text>
</comment>
<evidence type="ECO:0000256" key="1">
    <source>
        <dbReference type="ARBA" id="ARBA00008857"/>
    </source>
</evidence>
<dbReference type="InterPro" id="IPR010998">
    <property type="entry name" value="Integrase_recombinase_N"/>
</dbReference>
<dbReference type="AlphaFoldDB" id="A0A4U1BKP9"/>
<dbReference type="InterPro" id="IPR050808">
    <property type="entry name" value="Phage_Integrase"/>
</dbReference>
<evidence type="ECO:0000313" key="9">
    <source>
        <dbReference type="Proteomes" id="UP000305675"/>
    </source>
</evidence>
<sequence>MARKTDPLTATQVKNAKAKGKQYNLADGGGLMLRICATGSKRWLFNFKKPFSDKRSNMSLGSYPEVSLAEAREEAAKARKLIAQNIDPVEDKAAQLEASRDAKLNTLQTIGEQWLKVKRTEVSELQAQKIWRRLELHIMPSLGKRPITELTRQDVIKVLRPVEAAGTLETVKRLCQALNQLMTFAANAGFVDANNLTGINKAFETPKPRNMPSLTPERLPELMSKLYGGSLLKQTRLMIELQLHTMTRPNEIAGARWQEIDLQGALWVIPADRMKMKRPHKIPLSAQAVKLFNEMMPVSGHREHVFPKRGDPLSHASTQTANQALKRMGFQGELVAHGLRSLASTILNDKEFAPDIIETALAHLDGNEVRAAYNRAEYLEARRKMMDWWGEHIHNAKCRA</sequence>
<dbReference type="InterPro" id="IPR038488">
    <property type="entry name" value="Integrase_DNA-bd_sf"/>
</dbReference>
<evidence type="ECO:0000256" key="3">
    <source>
        <dbReference type="ARBA" id="ARBA00023125"/>
    </source>
</evidence>
<dbReference type="OrthoDB" id="9795573at2"/>
<dbReference type="InterPro" id="IPR025166">
    <property type="entry name" value="Integrase_DNA_bind_dom"/>
</dbReference>
<accession>A0A4U1BKP9</accession>
<evidence type="ECO:0000313" key="8">
    <source>
        <dbReference type="EMBL" id="TKB53075.1"/>
    </source>
</evidence>
<evidence type="ECO:0000256" key="5">
    <source>
        <dbReference type="PROSITE-ProRule" id="PRU01248"/>
    </source>
</evidence>
<dbReference type="GO" id="GO:0003677">
    <property type="term" value="F:DNA binding"/>
    <property type="evidence" value="ECO:0007669"/>
    <property type="project" value="UniProtKB-UniRule"/>
</dbReference>
<evidence type="ECO:0000256" key="4">
    <source>
        <dbReference type="ARBA" id="ARBA00023172"/>
    </source>
</evidence>
<dbReference type="CDD" id="cd00801">
    <property type="entry name" value="INT_P4_C"/>
    <property type="match status" value="1"/>
</dbReference>
<comment type="similarity">
    <text evidence="1">Belongs to the 'phage' integrase family.</text>
</comment>
<proteinExistence type="inferred from homology"/>
<protein>
    <submittedName>
        <fullName evidence="8">DUF4102 domain-containing protein</fullName>
    </submittedName>
</protein>
<dbReference type="Proteomes" id="UP000305675">
    <property type="component" value="Unassembled WGS sequence"/>
</dbReference>
<feature type="domain" description="Tyr recombinase" evidence="6">
    <location>
        <begin position="209"/>
        <end position="387"/>
    </location>
</feature>
<dbReference type="GO" id="GO:0015074">
    <property type="term" value="P:DNA integration"/>
    <property type="evidence" value="ECO:0007669"/>
    <property type="project" value="UniProtKB-KW"/>
</dbReference>
<dbReference type="SUPFAM" id="SSF56349">
    <property type="entry name" value="DNA breaking-rejoining enzymes"/>
    <property type="match status" value="1"/>
</dbReference>
<dbReference type="NCBIfam" id="NF007246">
    <property type="entry name" value="PRK09692.1"/>
    <property type="match status" value="1"/>
</dbReference>
<evidence type="ECO:0000256" key="2">
    <source>
        <dbReference type="ARBA" id="ARBA00022908"/>
    </source>
</evidence>
<dbReference type="PROSITE" id="PS51898">
    <property type="entry name" value="TYR_RECOMBINASE"/>
    <property type="match status" value="1"/>
</dbReference>
<organism evidence="8 9">
    <name type="scientific">Ferrimonas aestuarii</name>
    <dbReference type="NCBI Taxonomy" id="2569539"/>
    <lineage>
        <taxon>Bacteria</taxon>
        <taxon>Pseudomonadati</taxon>
        <taxon>Pseudomonadota</taxon>
        <taxon>Gammaproteobacteria</taxon>
        <taxon>Alteromonadales</taxon>
        <taxon>Ferrimonadaceae</taxon>
        <taxon>Ferrimonas</taxon>
    </lineage>
</organism>
<keyword evidence="4" id="KW-0233">DNA recombination</keyword>
<dbReference type="Pfam" id="PF13356">
    <property type="entry name" value="Arm-DNA-bind_3"/>
    <property type="match status" value="1"/>
</dbReference>
<dbReference type="GO" id="GO:0006310">
    <property type="term" value="P:DNA recombination"/>
    <property type="evidence" value="ECO:0007669"/>
    <property type="project" value="UniProtKB-KW"/>
</dbReference>
<dbReference type="InterPro" id="IPR011010">
    <property type="entry name" value="DNA_brk_join_enz"/>
</dbReference>
<keyword evidence="9" id="KW-1185">Reference proteome</keyword>
<dbReference type="InterPro" id="IPR044068">
    <property type="entry name" value="CB"/>
</dbReference>
<dbReference type="PROSITE" id="PS51900">
    <property type="entry name" value="CB"/>
    <property type="match status" value="1"/>
</dbReference>
<keyword evidence="3 5" id="KW-0238">DNA-binding</keyword>
<evidence type="ECO:0000259" key="7">
    <source>
        <dbReference type="PROSITE" id="PS51900"/>
    </source>
</evidence>
<dbReference type="EMBL" id="SWCJ01000013">
    <property type="protein sequence ID" value="TKB53075.1"/>
    <property type="molecule type" value="Genomic_DNA"/>
</dbReference>
<dbReference type="PANTHER" id="PTHR30629:SF6">
    <property type="entry name" value="PROPHAGE INTEGRASE INTA-RELATED"/>
    <property type="match status" value="1"/>
</dbReference>
<dbReference type="PANTHER" id="PTHR30629">
    <property type="entry name" value="PROPHAGE INTEGRASE"/>
    <property type="match status" value="1"/>
</dbReference>
<dbReference type="InterPro" id="IPR013762">
    <property type="entry name" value="Integrase-like_cat_sf"/>
</dbReference>
<gene>
    <name evidence="8" type="ORF">FCL42_15490</name>
</gene>
<dbReference type="Gene3D" id="3.30.160.390">
    <property type="entry name" value="Integrase, DNA-binding domain"/>
    <property type="match status" value="1"/>
</dbReference>
<feature type="domain" description="Core-binding (CB)" evidence="7">
    <location>
        <begin position="105"/>
        <end position="186"/>
    </location>
</feature>
<name>A0A4U1BKP9_9GAMM</name>
<dbReference type="InterPro" id="IPR002104">
    <property type="entry name" value="Integrase_catalytic"/>
</dbReference>
<dbReference type="Gene3D" id="1.10.443.10">
    <property type="entry name" value="Intergrase catalytic core"/>
    <property type="match status" value="1"/>
</dbReference>
<keyword evidence="2" id="KW-0229">DNA integration</keyword>
<dbReference type="Gene3D" id="1.10.150.130">
    <property type="match status" value="1"/>
</dbReference>